<keyword evidence="4" id="KW-0687">Ribonucleoprotein</keyword>
<dbReference type="GO" id="GO:0005840">
    <property type="term" value="C:ribosome"/>
    <property type="evidence" value="ECO:0007669"/>
    <property type="project" value="UniProtKB-KW"/>
</dbReference>
<dbReference type="OrthoDB" id="125295at2157"/>
<gene>
    <name evidence="4" type="ORF">SAMN04488065_0833</name>
</gene>
<organism evidence="4 5">
    <name type="scientific">Haloplanus vescus</name>
    <dbReference type="NCBI Taxonomy" id="555874"/>
    <lineage>
        <taxon>Archaea</taxon>
        <taxon>Methanobacteriati</taxon>
        <taxon>Methanobacteriota</taxon>
        <taxon>Stenosarchaea group</taxon>
        <taxon>Halobacteria</taxon>
        <taxon>Halobacteriales</taxon>
        <taxon>Haloferacaceae</taxon>
        <taxon>Haloplanus</taxon>
    </lineage>
</organism>
<dbReference type="RefSeq" id="WP_092631853.1">
    <property type="nucleotide sequence ID" value="NZ_FNQT01000001.1"/>
</dbReference>
<dbReference type="CDD" id="cd04301">
    <property type="entry name" value="NAT_SF"/>
    <property type="match status" value="1"/>
</dbReference>
<dbReference type="GO" id="GO:0016747">
    <property type="term" value="F:acyltransferase activity, transferring groups other than amino-acyl groups"/>
    <property type="evidence" value="ECO:0007669"/>
    <property type="project" value="InterPro"/>
</dbReference>
<dbReference type="InterPro" id="IPR000182">
    <property type="entry name" value="GNAT_dom"/>
</dbReference>
<dbReference type="Proteomes" id="UP000236755">
    <property type="component" value="Unassembled WGS sequence"/>
</dbReference>
<keyword evidence="1" id="KW-0808">Transferase</keyword>
<protein>
    <submittedName>
        <fullName evidence="4">Ribosomal protein S18 acetylase RimI</fullName>
    </submittedName>
</protein>
<dbReference type="InterPro" id="IPR050832">
    <property type="entry name" value="Bact_Acetyltransf"/>
</dbReference>
<sequence length="251" mass="27866">MDIREATAADIDGIRAVAHDSLAASYGHALKDDIIAQAVERWYDEATLTDDLDDPNTEFLVADDEGAIVGFAQSYVVDRRETVGEIDWLHVQPDSRGSGIGDELLAALERRLLDHGVSRIEGRVLAANEAGTGFFEREQFEGIGERTVEIGGEPFVEKLYSKFPETGGRQVLTEAATLPDGRQVYVALDESVRGSDGPFYSVYLDRDRSERYGYFCANCDSFGISMDTMGRVVCNDCENRRKPTRWDASYL</sequence>
<dbReference type="AlphaFoldDB" id="A0A1H3WG68"/>
<reference evidence="4 5" key="1">
    <citation type="submission" date="2016-10" db="EMBL/GenBank/DDBJ databases">
        <authorList>
            <person name="de Groot N.N."/>
        </authorList>
    </citation>
    <scope>NUCLEOTIDE SEQUENCE [LARGE SCALE GENOMIC DNA]</scope>
    <source>
        <strain evidence="4 5">CGMCC 1.8712</strain>
    </source>
</reference>
<evidence type="ECO:0000313" key="5">
    <source>
        <dbReference type="Proteomes" id="UP000236755"/>
    </source>
</evidence>
<proteinExistence type="predicted"/>
<dbReference type="PANTHER" id="PTHR43877">
    <property type="entry name" value="AMINOALKYLPHOSPHONATE N-ACETYLTRANSFERASE-RELATED-RELATED"/>
    <property type="match status" value="1"/>
</dbReference>
<accession>A0A1H3WG68</accession>
<evidence type="ECO:0000256" key="1">
    <source>
        <dbReference type="ARBA" id="ARBA00022679"/>
    </source>
</evidence>
<feature type="domain" description="N-acetyltransferase" evidence="3">
    <location>
        <begin position="1"/>
        <end position="165"/>
    </location>
</feature>
<evidence type="ECO:0000256" key="2">
    <source>
        <dbReference type="ARBA" id="ARBA00023315"/>
    </source>
</evidence>
<evidence type="ECO:0000313" key="4">
    <source>
        <dbReference type="EMBL" id="SDZ85950.1"/>
    </source>
</evidence>
<dbReference type="InterPro" id="IPR016181">
    <property type="entry name" value="Acyl_CoA_acyltransferase"/>
</dbReference>
<dbReference type="Pfam" id="PF00583">
    <property type="entry name" value="Acetyltransf_1"/>
    <property type="match status" value="1"/>
</dbReference>
<dbReference type="EMBL" id="FNQT01000001">
    <property type="protein sequence ID" value="SDZ85950.1"/>
    <property type="molecule type" value="Genomic_DNA"/>
</dbReference>
<keyword evidence="2" id="KW-0012">Acyltransferase</keyword>
<dbReference type="Gene3D" id="3.40.630.30">
    <property type="match status" value="1"/>
</dbReference>
<dbReference type="SUPFAM" id="SSF55729">
    <property type="entry name" value="Acyl-CoA N-acyltransferases (Nat)"/>
    <property type="match status" value="1"/>
</dbReference>
<dbReference type="STRING" id="555874.SAMN04488065_0833"/>
<evidence type="ECO:0000259" key="3">
    <source>
        <dbReference type="PROSITE" id="PS51186"/>
    </source>
</evidence>
<dbReference type="Pfam" id="PF19133">
    <property type="entry name" value="DUF5816"/>
    <property type="match status" value="1"/>
</dbReference>
<dbReference type="PROSITE" id="PS51186">
    <property type="entry name" value="GNAT"/>
    <property type="match status" value="1"/>
</dbReference>
<keyword evidence="5" id="KW-1185">Reference proteome</keyword>
<keyword evidence="4" id="KW-0689">Ribosomal protein</keyword>
<name>A0A1H3WG68_9EURY</name>
<dbReference type="InterPro" id="IPR043854">
    <property type="entry name" value="DUF5816"/>
</dbReference>